<dbReference type="InterPro" id="IPR020368">
    <property type="entry name" value="Uncharacterised_YbjM"/>
</dbReference>
<proteinExistence type="predicted"/>
<dbReference type="OrthoDB" id="6540266at2"/>
<protein>
    <submittedName>
        <fullName evidence="2">Putative inner membrane protein</fullName>
    </submittedName>
</protein>
<feature type="transmembrane region" description="Helical" evidence="1">
    <location>
        <begin position="93"/>
        <end position="112"/>
    </location>
</feature>
<keyword evidence="1" id="KW-0812">Transmembrane</keyword>
<dbReference type="GO" id="GO:0016020">
    <property type="term" value="C:membrane"/>
    <property type="evidence" value="ECO:0007669"/>
    <property type="project" value="InterPro"/>
</dbReference>
<comment type="caution">
    <text evidence="2">The sequence shown here is derived from an EMBL/GenBank/DDBJ whole genome shotgun (WGS) entry which is preliminary data.</text>
</comment>
<organism evidence="2 3">
    <name type="scientific">Ewingella americana (strain ATCC 33852 / DSM 4580 / CCUG 14506 / JCM 5911 / LMG 7869 / NCTC 12157 / CDC 1468-78)</name>
    <dbReference type="NCBI Taxonomy" id="910964"/>
    <lineage>
        <taxon>Bacteria</taxon>
        <taxon>Pseudomonadati</taxon>
        <taxon>Pseudomonadota</taxon>
        <taxon>Gammaproteobacteria</taxon>
        <taxon>Enterobacterales</taxon>
        <taxon>Yersiniaceae</taxon>
        <taxon>Ewingella</taxon>
    </lineage>
</organism>
<feature type="transmembrane region" description="Helical" evidence="1">
    <location>
        <begin position="62"/>
        <end position="81"/>
    </location>
</feature>
<feature type="transmembrane region" description="Helical" evidence="1">
    <location>
        <begin position="39"/>
        <end position="55"/>
    </location>
</feature>
<accession>A0A085GFS2</accession>
<keyword evidence="1" id="KW-0472">Membrane</keyword>
<evidence type="ECO:0000313" key="3">
    <source>
        <dbReference type="Proteomes" id="UP000028640"/>
    </source>
</evidence>
<name>A0A085GFS2_EWIA3</name>
<dbReference type="eggNOG" id="ENOG50332QR">
    <property type="taxonomic scope" value="Bacteria"/>
</dbReference>
<dbReference type="Pfam" id="PF11045">
    <property type="entry name" value="YbjM"/>
    <property type="match status" value="1"/>
</dbReference>
<dbReference type="EMBL" id="JMPJ01000040">
    <property type="protein sequence ID" value="KFC82567.1"/>
    <property type="molecule type" value="Genomic_DNA"/>
</dbReference>
<dbReference type="AlphaFoldDB" id="A0A085GFS2"/>
<dbReference type="Proteomes" id="UP000028640">
    <property type="component" value="Unassembled WGS sequence"/>
</dbReference>
<feature type="transmembrane region" description="Helical" evidence="1">
    <location>
        <begin position="7"/>
        <end position="33"/>
    </location>
</feature>
<dbReference type="GeneID" id="78379812"/>
<gene>
    <name evidence="2" type="ORF">GEAM_1465</name>
</gene>
<evidence type="ECO:0000256" key="1">
    <source>
        <dbReference type="SAM" id="Phobius"/>
    </source>
</evidence>
<reference evidence="2 3" key="1">
    <citation type="submission" date="2014-05" db="EMBL/GenBank/DDBJ databases">
        <title>ATOL: Assembling a taxonomically balanced genome-scale reconstruction of the evolutionary history of the Enterobacteriaceae.</title>
        <authorList>
            <person name="Plunkett G.III."/>
            <person name="Neeno-Eckwall E.C."/>
            <person name="Glasner J.D."/>
            <person name="Perna N.T."/>
        </authorList>
    </citation>
    <scope>NUCLEOTIDE SEQUENCE [LARGE SCALE GENOMIC DNA]</scope>
    <source>
        <strain evidence="2 3">ATCC 33852</strain>
    </source>
</reference>
<dbReference type="RefSeq" id="WP_034790050.1">
    <property type="nucleotide sequence ID" value="NZ_JMPJ01000040.1"/>
</dbReference>
<keyword evidence="1" id="KW-1133">Transmembrane helix</keyword>
<sequence>MHVRSSVGPIICCVLFTLIFVLLKTEVIVVRHITPGPEYGLLLFIFPGIITAHLVKRYALRYAFLGALLAIPVCYLLRILYFVRVRTFIQELAYAGSAIFWCVMGALFYLLIRAIVLHMTKE</sequence>
<evidence type="ECO:0000313" key="2">
    <source>
        <dbReference type="EMBL" id="KFC82567.1"/>
    </source>
</evidence>
<keyword evidence="3" id="KW-1185">Reference proteome</keyword>